<accession>A0AAV6FPI8</accession>
<evidence type="ECO:0000259" key="15">
    <source>
        <dbReference type="PROSITE" id="PS51686"/>
    </source>
</evidence>
<dbReference type="EMBL" id="JADWDJ010000020">
    <property type="protein sequence ID" value="KAG5264630.1"/>
    <property type="molecule type" value="Genomic_DNA"/>
</dbReference>
<feature type="binding site" evidence="14">
    <location>
        <position position="188"/>
    </location>
    <ligand>
        <name>S-adenosyl-L-methionine</name>
        <dbReference type="ChEBI" id="CHEBI:59789"/>
    </ligand>
</feature>
<dbReference type="InterPro" id="IPR049560">
    <property type="entry name" value="MeTrfase_RsmB-F_NOP2_cat"/>
</dbReference>
<keyword evidence="6 14" id="KW-0694">RNA-binding</keyword>
<dbReference type="GO" id="GO:0003723">
    <property type="term" value="F:RNA binding"/>
    <property type="evidence" value="ECO:0007669"/>
    <property type="project" value="UniProtKB-UniRule"/>
</dbReference>
<keyword evidence="2" id="KW-0698">rRNA processing</keyword>
<dbReference type="InterPro" id="IPR029063">
    <property type="entry name" value="SAM-dependent_MTases_sf"/>
</dbReference>
<feature type="binding site" evidence="14">
    <location>
        <position position="221"/>
    </location>
    <ligand>
        <name>S-adenosyl-L-methionine</name>
        <dbReference type="ChEBI" id="CHEBI:59789"/>
    </ligand>
</feature>
<evidence type="ECO:0000256" key="11">
    <source>
        <dbReference type="ARBA" id="ARBA00049906"/>
    </source>
</evidence>
<dbReference type="Proteomes" id="UP000823561">
    <property type="component" value="Chromosome 20"/>
</dbReference>
<keyword evidence="7" id="KW-0809">Transit peptide</keyword>
<protein>
    <recommendedName>
        <fullName evidence="12">5-cytosine rRNA methyltransferase NSUN4</fullName>
    </recommendedName>
    <alternativeName>
        <fullName evidence="13">5-cytosine tRNA methyltransferase NSUN4</fullName>
    </alternativeName>
    <alternativeName>
        <fullName evidence="9">NOL1/NOP2/Sun domain family member 4</fullName>
    </alternativeName>
</protein>
<comment type="caution">
    <text evidence="16">The sequence shown here is derived from an EMBL/GenBank/DDBJ whole genome shotgun (WGS) entry which is preliminary data.</text>
</comment>
<evidence type="ECO:0000256" key="9">
    <source>
        <dbReference type="ARBA" id="ARBA00042050"/>
    </source>
</evidence>
<dbReference type="GO" id="GO:0031167">
    <property type="term" value="P:rRNA methylation"/>
    <property type="evidence" value="ECO:0007669"/>
    <property type="project" value="TreeGrafter"/>
</dbReference>
<keyword evidence="17" id="KW-1185">Reference proteome</keyword>
<feature type="binding site" evidence="14">
    <location>
        <begin position="165"/>
        <end position="171"/>
    </location>
    <ligand>
        <name>S-adenosyl-L-methionine</name>
        <dbReference type="ChEBI" id="CHEBI:59789"/>
    </ligand>
</feature>
<evidence type="ECO:0000256" key="3">
    <source>
        <dbReference type="ARBA" id="ARBA00022603"/>
    </source>
</evidence>
<evidence type="ECO:0000256" key="7">
    <source>
        <dbReference type="ARBA" id="ARBA00022946"/>
    </source>
</evidence>
<keyword evidence="3 14" id="KW-0489">Methyltransferase</keyword>
<evidence type="ECO:0000256" key="2">
    <source>
        <dbReference type="ARBA" id="ARBA00022552"/>
    </source>
</evidence>
<evidence type="ECO:0000256" key="8">
    <source>
        <dbReference type="ARBA" id="ARBA00023128"/>
    </source>
</evidence>
<comment type="catalytic activity">
    <reaction evidence="10">
        <text>a cytidine in rRNA + S-adenosyl-L-methionine = a 5-methylcytidine in rRNA + S-adenosyl-L-homocysteine + H(+)</text>
        <dbReference type="Rhea" id="RHEA:61484"/>
        <dbReference type="Rhea" id="RHEA-COMP:15836"/>
        <dbReference type="Rhea" id="RHEA-COMP:15837"/>
        <dbReference type="ChEBI" id="CHEBI:15378"/>
        <dbReference type="ChEBI" id="CHEBI:57856"/>
        <dbReference type="ChEBI" id="CHEBI:59789"/>
        <dbReference type="ChEBI" id="CHEBI:74483"/>
        <dbReference type="ChEBI" id="CHEBI:82748"/>
    </reaction>
</comment>
<dbReference type="PRINTS" id="PR02008">
    <property type="entry name" value="RCMTFAMILY"/>
</dbReference>
<dbReference type="FunFam" id="3.40.50.150:FF:000055">
    <property type="entry name" value="5-methylcytosine rRNA methyltransferase NSUN4"/>
    <property type="match status" value="1"/>
</dbReference>
<dbReference type="Gene3D" id="3.40.50.150">
    <property type="entry name" value="Vaccinia Virus protein VP39"/>
    <property type="match status" value="1"/>
</dbReference>
<organism evidence="16 17">
    <name type="scientific">Alosa alosa</name>
    <name type="common">allis shad</name>
    <dbReference type="NCBI Taxonomy" id="278164"/>
    <lineage>
        <taxon>Eukaryota</taxon>
        <taxon>Metazoa</taxon>
        <taxon>Chordata</taxon>
        <taxon>Craniata</taxon>
        <taxon>Vertebrata</taxon>
        <taxon>Euteleostomi</taxon>
        <taxon>Actinopterygii</taxon>
        <taxon>Neopterygii</taxon>
        <taxon>Teleostei</taxon>
        <taxon>Clupei</taxon>
        <taxon>Clupeiformes</taxon>
        <taxon>Clupeoidei</taxon>
        <taxon>Clupeidae</taxon>
        <taxon>Alosa</taxon>
    </lineage>
</organism>
<keyword evidence="4 14" id="KW-0808">Transferase</keyword>
<dbReference type="Pfam" id="PF01189">
    <property type="entry name" value="Methyltr_RsmB-F"/>
    <property type="match status" value="1"/>
</dbReference>
<evidence type="ECO:0000256" key="14">
    <source>
        <dbReference type="PROSITE-ProRule" id="PRU01023"/>
    </source>
</evidence>
<dbReference type="Gene3D" id="6.20.240.40">
    <property type="match status" value="1"/>
</dbReference>
<evidence type="ECO:0000256" key="10">
    <source>
        <dbReference type="ARBA" id="ARBA00049302"/>
    </source>
</evidence>
<evidence type="ECO:0000256" key="1">
    <source>
        <dbReference type="ARBA" id="ARBA00004173"/>
    </source>
</evidence>
<dbReference type="PANTHER" id="PTHR22808">
    <property type="entry name" value="NCL1 YEAST -RELATED NOL1/NOP2/FMU SUN DOMAIN-CONTAINING"/>
    <property type="match status" value="1"/>
</dbReference>
<comment type="similarity">
    <text evidence="14">Belongs to the class I-like SAM-binding methyltransferase superfamily. RsmB/NOP family.</text>
</comment>
<feature type="domain" description="SAM-dependent MTase RsmB/NOP-type" evidence="15">
    <location>
        <begin position="67"/>
        <end position="367"/>
    </location>
</feature>
<dbReference type="PROSITE" id="PS51686">
    <property type="entry name" value="SAM_MT_RSMB_NOP"/>
    <property type="match status" value="1"/>
</dbReference>
<dbReference type="SUPFAM" id="SSF53335">
    <property type="entry name" value="S-adenosyl-L-methionine-dependent methyltransferases"/>
    <property type="match status" value="1"/>
</dbReference>
<gene>
    <name evidence="16" type="ORF">AALO_G00256300</name>
</gene>
<evidence type="ECO:0000256" key="13">
    <source>
        <dbReference type="ARBA" id="ARBA00050049"/>
    </source>
</evidence>
<evidence type="ECO:0000256" key="5">
    <source>
        <dbReference type="ARBA" id="ARBA00022691"/>
    </source>
</evidence>
<comment type="subcellular location">
    <subcellularLocation>
        <location evidence="1">Mitochondrion</location>
    </subcellularLocation>
</comment>
<keyword evidence="8" id="KW-0496">Mitochondrion</keyword>
<evidence type="ECO:0000313" key="17">
    <source>
        <dbReference type="Proteomes" id="UP000823561"/>
    </source>
</evidence>
<evidence type="ECO:0000256" key="4">
    <source>
        <dbReference type="ARBA" id="ARBA00022679"/>
    </source>
</evidence>
<feature type="binding site" evidence="14">
    <location>
        <position position="239"/>
    </location>
    <ligand>
        <name>S-adenosyl-L-methionine</name>
        <dbReference type="ChEBI" id="CHEBI:59789"/>
    </ligand>
</feature>
<dbReference type="GO" id="GO:0005762">
    <property type="term" value="C:mitochondrial large ribosomal subunit"/>
    <property type="evidence" value="ECO:0007669"/>
    <property type="project" value="TreeGrafter"/>
</dbReference>
<evidence type="ECO:0000313" key="16">
    <source>
        <dbReference type="EMBL" id="KAG5264630.1"/>
    </source>
</evidence>
<sequence length="368" mass="40852">MATQRLWNSMAAQGVLHNKNFDAMYSMQLGELWPSVRVSLLSERKYGALVNNFSCGDPVTDLQSLGCRDFIASSSTAADPFSPPYSGSHQFYQHIVNEGTGIDLARTFISPNVKCLVFPKGDTSRFKPARLDSAGLLTYYLMDAASVLPVLALNVQKEESVLDLCAAPGGKTLALLQTQAVRFIWANDWSGSRMSRLQRTLNSCLPHDLLSEDKLCITSFDGREWHELGGNTFDKVLVDVPCTTDRHSLIEEDNNIFSRSRTKEKRNLPLCQTQLLLTGLQAVRKGGEVMYSTCTLSQLQNQCVVEQAISLANQELGITAEIVDLQPFTTLFKDTFHFAPDLNVGAMVLPHLTANFGPIYFCKLRRLS</sequence>
<keyword evidence="5 14" id="KW-0949">S-adenosyl-L-methionine</keyword>
<reference evidence="16" key="1">
    <citation type="submission" date="2020-10" db="EMBL/GenBank/DDBJ databases">
        <title>Chromosome-scale genome assembly of the Allis shad, Alosa alosa.</title>
        <authorList>
            <person name="Margot Z."/>
            <person name="Christophe K."/>
            <person name="Cabau C."/>
            <person name="Louis A."/>
            <person name="Berthelot C."/>
            <person name="Parey E."/>
            <person name="Roest Crollius H."/>
            <person name="Montfort J."/>
            <person name="Robinson-Rechavi M."/>
            <person name="Bucao C."/>
            <person name="Bouchez O."/>
            <person name="Gislard M."/>
            <person name="Lluch J."/>
            <person name="Milhes M."/>
            <person name="Lampietro C."/>
            <person name="Lopez Roques C."/>
            <person name="Donnadieu C."/>
            <person name="Braasch I."/>
            <person name="Desvignes T."/>
            <person name="Postlethwait J."/>
            <person name="Bobe J."/>
            <person name="Guiguen Y."/>
        </authorList>
    </citation>
    <scope>NUCLEOTIDE SEQUENCE</scope>
    <source>
        <strain evidence="16">M-15738</strain>
        <tissue evidence="16">Blood</tissue>
    </source>
</reference>
<dbReference type="InterPro" id="IPR001678">
    <property type="entry name" value="MeTrfase_RsmB-F_NOP2_dom"/>
</dbReference>
<dbReference type="CDD" id="cd02440">
    <property type="entry name" value="AdoMet_MTases"/>
    <property type="match status" value="1"/>
</dbReference>
<dbReference type="AlphaFoldDB" id="A0AAV6FPI8"/>
<name>A0AAV6FPI8_9TELE</name>
<proteinExistence type="inferred from homology"/>
<dbReference type="GO" id="GO:0008173">
    <property type="term" value="F:RNA methyltransferase activity"/>
    <property type="evidence" value="ECO:0007669"/>
    <property type="project" value="InterPro"/>
</dbReference>
<comment type="catalytic activity">
    <reaction evidence="11">
        <text>a cytidine in mRNA + S-adenosyl-L-methionine = a 5-methylcytidine in mRNA + S-adenosyl-L-homocysteine + H(+)</text>
        <dbReference type="Rhea" id="RHEA:61464"/>
        <dbReference type="Rhea" id="RHEA-COMP:15145"/>
        <dbReference type="Rhea" id="RHEA-COMP:15826"/>
        <dbReference type="ChEBI" id="CHEBI:15378"/>
        <dbReference type="ChEBI" id="CHEBI:57856"/>
        <dbReference type="ChEBI" id="CHEBI:59789"/>
        <dbReference type="ChEBI" id="CHEBI:74483"/>
        <dbReference type="ChEBI" id="CHEBI:82748"/>
    </reaction>
</comment>
<evidence type="ECO:0000256" key="6">
    <source>
        <dbReference type="ARBA" id="ARBA00022884"/>
    </source>
</evidence>
<dbReference type="PANTHER" id="PTHR22808:SF3">
    <property type="entry name" value="5-METHYLCYTOSINE RRNA METHYLTRANSFERASE NSUN4"/>
    <property type="match status" value="1"/>
</dbReference>
<dbReference type="InterPro" id="IPR023267">
    <property type="entry name" value="RCMT"/>
</dbReference>
<evidence type="ECO:0000256" key="12">
    <source>
        <dbReference type="ARBA" id="ARBA00050027"/>
    </source>
</evidence>
<feature type="active site" description="Nucleophile" evidence="14">
    <location>
        <position position="294"/>
    </location>
</feature>